<accession>A0ABN1IJM3</accession>
<sequence>MIVERKQIISFVVIWLFTVSGIIGILCGYEDWFLPLTPLNLSVYTVLIFWMSKTRKQLIIAMLIPFSIGMITEYLGVNHGLIFGNYQYGNNLGSKILGVPWIIGVNWALLVYTSAAIAKKIHSNIFITSSLGALLMVALDVIIEVSAPRFDFWEFDKGVVPVQNYTGWLVTAFIAQVLFQKTYKTLEYALSIHIFIAIFIFFTTFLFF</sequence>
<feature type="transmembrane region" description="Helical" evidence="1">
    <location>
        <begin position="125"/>
        <end position="143"/>
    </location>
</feature>
<reference evidence="2 3" key="1">
    <citation type="journal article" date="2019" name="Int. J. Syst. Evol. Microbiol.">
        <title>The Global Catalogue of Microorganisms (GCM) 10K type strain sequencing project: providing services to taxonomists for standard genome sequencing and annotation.</title>
        <authorList>
            <consortium name="The Broad Institute Genomics Platform"/>
            <consortium name="The Broad Institute Genome Sequencing Center for Infectious Disease"/>
            <person name="Wu L."/>
            <person name="Ma J."/>
        </authorList>
    </citation>
    <scope>NUCLEOTIDE SEQUENCE [LARGE SCALE GENOMIC DNA]</scope>
    <source>
        <strain evidence="2 3">JCM 15974</strain>
    </source>
</reference>
<gene>
    <name evidence="2" type="ORF">GCM10009430_10150</name>
</gene>
<keyword evidence="3" id="KW-1185">Reference proteome</keyword>
<proteinExistence type="predicted"/>
<evidence type="ECO:0000313" key="2">
    <source>
        <dbReference type="EMBL" id="GAA0715560.1"/>
    </source>
</evidence>
<name>A0ABN1IJM3_9FLAO</name>
<feature type="transmembrane region" description="Helical" evidence="1">
    <location>
        <begin position="186"/>
        <end position="207"/>
    </location>
</feature>
<dbReference type="EMBL" id="BAAAGE010000001">
    <property type="protein sequence ID" value="GAA0715560.1"/>
    <property type="molecule type" value="Genomic_DNA"/>
</dbReference>
<feature type="transmembrane region" description="Helical" evidence="1">
    <location>
        <begin position="97"/>
        <end position="118"/>
    </location>
</feature>
<feature type="transmembrane region" description="Helical" evidence="1">
    <location>
        <begin position="163"/>
        <end position="179"/>
    </location>
</feature>
<keyword evidence="1" id="KW-0812">Transmembrane</keyword>
<evidence type="ECO:0000256" key="1">
    <source>
        <dbReference type="SAM" id="Phobius"/>
    </source>
</evidence>
<evidence type="ECO:0008006" key="4">
    <source>
        <dbReference type="Google" id="ProtNLM"/>
    </source>
</evidence>
<protein>
    <recommendedName>
        <fullName evidence="4">Carotenoid biosynthesis protein</fullName>
    </recommendedName>
</protein>
<feature type="transmembrane region" description="Helical" evidence="1">
    <location>
        <begin position="58"/>
        <end position="77"/>
    </location>
</feature>
<organism evidence="2 3">
    <name type="scientific">Aquimarina litoralis</name>
    <dbReference type="NCBI Taxonomy" id="584605"/>
    <lineage>
        <taxon>Bacteria</taxon>
        <taxon>Pseudomonadati</taxon>
        <taxon>Bacteroidota</taxon>
        <taxon>Flavobacteriia</taxon>
        <taxon>Flavobacteriales</taxon>
        <taxon>Flavobacteriaceae</taxon>
        <taxon>Aquimarina</taxon>
    </lineage>
</organism>
<feature type="transmembrane region" description="Helical" evidence="1">
    <location>
        <begin position="7"/>
        <end position="26"/>
    </location>
</feature>
<dbReference type="PANTHER" id="PTHR39419">
    <property type="entry name" value="SLL0814 PROTEIN"/>
    <property type="match status" value="1"/>
</dbReference>
<comment type="caution">
    <text evidence="2">The sequence shown here is derived from an EMBL/GenBank/DDBJ whole genome shotgun (WGS) entry which is preliminary data.</text>
</comment>
<dbReference type="InterPro" id="IPR007354">
    <property type="entry name" value="CruF-like"/>
</dbReference>
<dbReference type="Pfam" id="PF04240">
    <property type="entry name" value="Caroten_synth"/>
    <property type="match status" value="1"/>
</dbReference>
<dbReference type="Proteomes" id="UP001501758">
    <property type="component" value="Unassembled WGS sequence"/>
</dbReference>
<keyword evidence="1" id="KW-1133">Transmembrane helix</keyword>
<feature type="transmembrane region" description="Helical" evidence="1">
    <location>
        <begin position="32"/>
        <end position="51"/>
    </location>
</feature>
<keyword evidence="1" id="KW-0472">Membrane</keyword>
<evidence type="ECO:0000313" key="3">
    <source>
        <dbReference type="Proteomes" id="UP001501758"/>
    </source>
</evidence>
<dbReference type="PANTHER" id="PTHR39419:SF1">
    <property type="entry name" value="SLL0814 PROTEIN"/>
    <property type="match status" value="1"/>
</dbReference>